<dbReference type="InterPro" id="IPR054293">
    <property type="entry name" value="DUF7029"/>
</dbReference>
<name>A0A8K0KYB2_9PEZI</name>
<dbReference type="Pfam" id="PF22974">
    <property type="entry name" value="DUF7029"/>
    <property type="match status" value="1"/>
</dbReference>
<comment type="caution">
    <text evidence="5">The sequence shown here is derived from an EMBL/GenBank/DDBJ whole genome shotgun (WGS) entry which is preliminary data.</text>
</comment>
<sequence>MFCRASALVLSLAGLGLSLPTAEEAPGLSILQGQDTQQHIALQPAVHWNVSTDGYTYIPATRSLIHYYNRDGGIADPTVEHEYAISRVNYTVPAMNIDLADAVNIDDIADKLVVKFTDKEAFDTAEDSWSQYDQMLLLTKATACNAKDQDDYCHFLVTNIQFDPSNLIVLAEADNVDVDDYIEAIDAEWGTFKPTVQAPGTGKVRRQTSGKVSSECGTDSNTGLTTAEVGQGFDRRLDACLGSQTLEESDFDAYVRSVGADQNADLNIVEDDTLGGLEKTLKFNKAAAIAAQGSVQKSANPLHKRFLPLLIFLTPISPIKIPGIQVPMSKEFAKKYDFAIPAKEKRVTDDSPWGKQKLLKKFEKTKKKGSVEATGEIKIFCVNCGLDASVNVNGKASWSAKSGLTEGWVTVSANMKAELAVGVAANGILKVEPNPITLGSFPIYGVTFGSIVKAGIFVTVNADFGFTASAEGQLRAGAKATIQNAHARLDMVKTDQTKAYGWTPQIEPIFEASGKIELAAEIGLPIAFAAGIEVKKFKASVGLVERPAFEAKAEFAAEASLEKAAVVVTDGCKGIATQANFKNELYAEILGKKYKLMEPFVHTLTKGCIPIGSQKASVKAESSTPRTLAASNSATSPSFHGYNTTAEGGTEYTQLVDYTTRFFLASCPDGNIYLRPRKEAFTTASDKTCGSLFMSTHNSITNDGLYRLMHYYTPTMDRLGVSRLRAHHDVNLPKGSEYVNFYPYRNESSGLVADDNVNDHPGVKSFYIARDRNGKEYVPVVCAFEAPEENPAKLFLVDDPEKGIETLKSAAVSTVVTGGEVVDCWPLPFMQAPGEEGEDFNNAWTSDQTELPDPTAVAE</sequence>
<dbReference type="InterPro" id="IPR055647">
    <property type="entry name" value="DUF7223"/>
</dbReference>
<proteinExistence type="predicted"/>
<feature type="region of interest" description="Disordered" evidence="1">
    <location>
        <begin position="834"/>
        <end position="859"/>
    </location>
</feature>
<feature type="compositionally biased region" description="Polar residues" evidence="1">
    <location>
        <begin position="209"/>
        <end position="219"/>
    </location>
</feature>
<accession>A0A8K0KYB2</accession>
<protein>
    <submittedName>
        <fullName evidence="5">Uncharacterized protein</fullName>
    </submittedName>
</protein>
<evidence type="ECO:0000256" key="1">
    <source>
        <dbReference type="SAM" id="MobiDB-lite"/>
    </source>
</evidence>
<dbReference type="OrthoDB" id="160645at2759"/>
<evidence type="ECO:0000259" key="3">
    <source>
        <dbReference type="Pfam" id="PF22974"/>
    </source>
</evidence>
<feature type="domain" description="DUF7223" evidence="4">
    <location>
        <begin position="375"/>
        <end position="560"/>
    </location>
</feature>
<organism evidence="5 6">
    <name type="scientific">Elsinoe batatas</name>
    <dbReference type="NCBI Taxonomy" id="2601811"/>
    <lineage>
        <taxon>Eukaryota</taxon>
        <taxon>Fungi</taxon>
        <taxon>Dikarya</taxon>
        <taxon>Ascomycota</taxon>
        <taxon>Pezizomycotina</taxon>
        <taxon>Dothideomycetes</taxon>
        <taxon>Dothideomycetidae</taxon>
        <taxon>Myriangiales</taxon>
        <taxon>Elsinoaceae</taxon>
        <taxon>Elsinoe</taxon>
    </lineage>
</organism>
<feature type="domain" description="DUF7029" evidence="3">
    <location>
        <begin position="103"/>
        <end position="184"/>
    </location>
</feature>
<evidence type="ECO:0000259" key="4">
    <source>
        <dbReference type="Pfam" id="PF23865"/>
    </source>
</evidence>
<feature type="region of interest" description="Disordered" evidence="1">
    <location>
        <begin position="198"/>
        <end position="219"/>
    </location>
</feature>
<evidence type="ECO:0000313" key="6">
    <source>
        <dbReference type="Proteomes" id="UP000809789"/>
    </source>
</evidence>
<keyword evidence="2" id="KW-0732">Signal</keyword>
<reference evidence="5" key="1">
    <citation type="submission" date="2021-07" db="EMBL/GenBank/DDBJ databases">
        <title>Elsinoe batatas strain:CRI-CJ2 Genome sequencing and assembly.</title>
        <authorList>
            <person name="Huang L."/>
        </authorList>
    </citation>
    <scope>NUCLEOTIDE SEQUENCE</scope>
    <source>
        <strain evidence="5">CRI-CJ2</strain>
    </source>
</reference>
<feature type="signal peptide" evidence="2">
    <location>
        <begin position="1"/>
        <end position="18"/>
    </location>
</feature>
<feature type="chain" id="PRO_5035456702" evidence="2">
    <location>
        <begin position="19"/>
        <end position="859"/>
    </location>
</feature>
<dbReference type="AlphaFoldDB" id="A0A8K0KYB2"/>
<dbReference type="Pfam" id="PF23865">
    <property type="entry name" value="DUF7223"/>
    <property type="match status" value="1"/>
</dbReference>
<dbReference type="EMBL" id="JAESVG020000006">
    <property type="protein sequence ID" value="KAG8626396.1"/>
    <property type="molecule type" value="Genomic_DNA"/>
</dbReference>
<evidence type="ECO:0000313" key="5">
    <source>
        <dbReference type="EMBL" id="KAG8626396.1"/>
    </source>
</evidence>
<gene>
    <name evidence="5" type="ORF">KVT40_005341</name>
</gene>
<keyword evidence="6" id="KW-1185">Reference proteome</keyword>
<evidence type="ECO:0000256" key="2">
    <source>
        <dbReference type="SAM" id="SignalP"/>
    </source>
</evidence>
<dbReference type="Proteomes" id="UP000809789">
    <property type="component" value="Unassembled WGS sequence"/>
</dbReference>